<name>A0AA87BZA9_9VIBR</name>
<evidence type="ECO:0000256" key="1">
    <source>
        <dbReference type="SAM" id="MobiDB-lite"/>
    </source>
</evidence>
<dbReference type="EMBL" id="CCKJ01000032">
    <property type="protein sequence ID" value="CDT57125.1"/>
    <property type="molecule type" value="Genomic_DNA"/>
</dbReference>
<dbReference type="AlphaFoldDB" id="A0AA87BZA9"/>
<reference evidence="2 3" key="1">
    <citation type="submission" date="2014-06" db="EMBL/GenBank/DDBJ databases">
        <authorList>
            <person name="Le Roux F."/>
        </authorList>
    </citation>
    <scope>NUCLEOTIDE SEQUENCE [LARGE SCALE GENOMIC DNA]</scope>
    <source>
        <strain evidence="2 3">J2-31</strain>
    </source>
</reference>
<gene>
    <name evidence="2" type="ORF">VCR31J2_1270222</name>
</gene>
<proteinExistence type="predicted"/>
<sequence length="73" mass="8529">MEIGDFGQDEGVEEGIKPTNNTDRGWQYRLFLSVELQHLFHRNNENIDRGSIDDLFRMGDELMPKIMVMATQQ</sequence>
<comment type="caution">
    <text evidence="2">The sequence shown here is derived from an EMBL/GenBank/DDBJ whole genome shotgun (WGS) entry which is preliminary data.</text>
</comment>
<feature type="region of interest" description="Disordered" evidence="1">
    <location>
        <begin position="1"/>
        <end position="21"/>
    </location>
</feature>
<keyword evidence="3" id="KW-1185">Reference proteome</keyword>
<protein>
    <submittedName>
        <fullName evidence="2">Uncharacterized protein</fullName>
    </submittedName>
</protein>
<evidence type="ECO:0000313" key="2">
    <source>
        <dbReference type="EMBL" id="CDT57125.1"/>
    </source>
</evidence>
<dbReference type="Proteomes" id="UP000041625">
    <property type="component" value="Unassembled WGS sequence"/>
</dbReference>
<evidence type="ECO:0000313" key="3">
    <source>
        <dbReference type="Proteomes" id="UP000041625"/>
    </source>
</evidence>
<organism evidence="2 3">
    <name type="scientific">Vibrio coralliirubri</name>
    <dbReference type="NCBI Taxonomy" id="1516159"/>
    <lineage>
        <taxon>Bacteria</taxon>
        <taxon>Pseudomonadati</taxon>
        <taxon>Pseudomonadota</taxon>
        <taxon>Gammaproteobacteria</taxon>
        <taxon>Vibrionales</taxon>
        <taxon>Vibrionaceae</taxon>
        <taxon>Vibrio</taxon>
    </lineage>
</organism>
<accession>A0AA87BZA9</accession>